<gene>
    <name evidence="2" type="ORF">EXM22_15430</name>
</gene>
<dbReference type="InterPro" id="IPR002109">
    <property type="entry name" value="Glutaredoxin"/>
</dbReference>
<dbReference type="AlphaFoldDB" id="A0A5C1QNQ6"/>
<dbReference type="Pfam" id="PF00462">
    <property type="entry name" value="Glutaredoxin"/>
    <property type="match status" value="1"/>
</dbReference>
<name>A0A5C1QNQ6_9SPIO</name>
<keyword evidence="3" id="KW-1185">Reference proteome</keyword>
<evidence type="ECO:0000313" key="2">
    <source>
        <dbReference type="EMBL" id="QEN09301.1"/>
    </source>
</evidence>
<reference evidence="2 3" key="1">
    <citation type="submission" date="2019-02" db="EMBL/GenBank/DDBJ databases">
        <title>Complete Genome Sequence and Methylome Analysis of free living Spirochaetas.</title>
        <authorList>
            <person name="Fomenkov A."/>
            <person name="Dubinina G."/>
            <person name="Leshcheva N."/>
            <person name="Mikheeva N."/>
            <person name="Grabovich M."/>
            <person name="Vincze T."/>
            <person name="Roberts R.J."/>
        </authorList>
    </citation>
    <scope>NUCLEOTIDE SEQUENCE [LARGE SCALE GENOMIC DNA]</scope>
    <source>
        <strain evidence="2 3">K2</strain>
    </source>
</reference>
<dbReference type="InterPro" id="IPR036249">
    <property type="entry name" value="Thioredoxin-like_sf"/>
</dbReference>
<dbReference type="SUPFAM" id="SSF52833">
    <property type="entry name" value="Thioredoxin-like"/>
    <property type="match status" value="1"/>
</dbReference>
<dbReference type="EMBL" id="CP036150">
    <property type="protein sequence ID" value="QEN09301.1"/>
    <property type="molecule type" value="Genomic_DNA"/>
</dbReference>
<dbReference type="KEGG" id="ock:EXM22_15430"/>
<dbReference type="Gene3D" id="3.40.30.10">
    <property type="entry name" value="Glutaredoxin"/>
    <property type="match status" value="1"/>
</dbReference>
<organism evidence="2 3">
    <name type="scientific">Oceanispirochaeta crateris</name>
    <dbReference type="NCBI Taxonomy" id="2518645"/>
    <lineage>
        <taxon>Bacteria</taxon>
        <taxon>Pseudomonadati</taxon>
        <taxon>Spirochaetota</taxon>
        <taxon>Spirochaetia</taxon>
        <taxon>Spirochaetales</taxon>
        <taxon>Spirochaetaceae</taxon>
        <taxon>Oceanispirochaeta</taxon>
    </lineage>
</organism>
<accession>A0A5C1QNQ6</accession>
<sequence>MFENAKFNSTQGSRNKHQLRFMGLTTCSFCKKAKQFLDDNDFSYDYLYLDKIDPEDKKNLKIEFAAHFDKRLSYPTLIIDDKEILTGFIRIAWEKELLEEE</sequence>
<dbReference type="RefSeq" id="WP_149487376.1">
    <property type="nucleotide sequence ID" value="NZ_CP036150.1"/>
</dbReference>
<dbReference type="OrthoDB" id="9795531at2"/>
<feature type="domain" description="Glutaredoxin" evidence="1">
    <location>
        <begin position="25"/>
        <end position="83"/>
    </location>
</feature>
<evidence type="ECO:0000313" key="3">
    <source>
        <dbReference type="Proteomes" id="UP000324209"/>
    </source>
</evidence>
<dbReference type="PROSITE" id="PS51354">
    <property type="entry name" value="GLUTAREDOXIN_2"/>
    <property type="match status" value="1"/>
</dbReference>
<dbReference type="Proteomes" id="UP000324209">
    <property type="component" value="Chromosome"/>
</dbReference>
<proteinExistence type="predicted"/>
<evidence type="ECO:0000259" key="1">
    <source>
        <dbReference type="Pfam" id="PF00462"/>
    </source>
</evidence>
<protein>
    <submittedName>
        <fullName evidence="2">Glutaredoxin</fullName>
    </submittedName>
</protein>